<feature type="repeat" description="TPR" evidence="1">
    <location>
        <begin position="184"/>
        <end position="217"/>
    </location>
</feature>
<feature type="repeat" description="TPR" evidence="1">
    <location>
        <begin position="282"/>
        <end position="315"/>
    </location>
</feature>
<dbReference type="InterPro" id="IPR028796">
    <property type="entry name" value="BBS8"/>
</dbReference>
<evidence type="ECO:0000313" key="3">
    <source>
        <dbReference type="Proteomes" id="UP001241226"/>
    </source>
</evidence>
<evidence type="ECO:0000256" key="1">
    <source>
        <dbReference type="PROSITE-ProRule" id="PRU00339"/>
    </source>
</evidence>
<dbReference type="InterPro" id="IPR019734">
    <property type="entry name" value="TPR_rpt"/>
</dbReference>
<dbReference type="PANTHER" id="PTHR44177:SF1">
    <property type="entry name" value="TETRATRICOPEPTIDE REPEAT PROTEIN 8"/>
    <property type="match status" value="1"/>
</dbReference>
<dbReference type="Pfam" id="PF13431">
    <property type="entry name" value="TPR_17"/>
    <property type="match status" value="1"/>
</dbReference>
<organism evidence="2 3">
    <name type="scientific">Vibrio aestuarianus</name>
    <dbReference type="NCBI Taxonomy" id="28171"/>
    <lineage>
        <taxon>Bacteria</taxon>
        <taxon>Pseudomonadati</taxon>
        <taxon>Pseudomonadota</taxon>
        <taxon>Gammaproteobacteria</taxon>
        <taxon>Vibrionales</taxon>
        <taxon>Vibrionaceae</taxon>
        <taxon>Vibrio</taxon>
    </lineage>
</organism>
<dbReference type="InterPro" id="IPR011990">
    <property type="entry name" value="TPR-like_helical_dom_sf"/>
</dbReference>
<name>A0ABD7YIB6_9VIBR</name>
<dbReference type="SUPFAM" id="SSF48452">
    <property type="entry name" value="TPR-like"/>
    <property type="match status" value="1"/>
</dbReference>
<proteinExistence type="predicted"/>
<gene>
    <name evidence="2" type="ORF">PYE67_10475</name>
</gene>
<accession>A0ABD7YIB6</accession>
<evidence type="ECO:0000313" key="2">
    <source>
        <dbReference type="EMBL" id="WGK84797.1"/>
    </source>
</evidence>
<dbReference type="Proteomes" id="UP001241226">
    <property type="component" value="Chromosome 1"/>
</dbReference>
<dbReference type="SMART" id="SM00028">
    <property type="entry name" value="TPR"/>
    <property type="match status" value="5"/>
</dbReference>
<protein>
    <submittedName>
        <fullName evidence="2">Tetratricopeptide repeat protein</fullName>
    </submittedName>
</protein>
<reference evidence="2 3" key="1">
    <citation type="submission" date="2022-02" db="EMBL/GenBank/DDBJ databases">
        <title>Emergence and expansion in Europe of a Vibrio aestuarianus clonal complex pathogenic for oysters.</title>
        <authorList>
            <person name="Mesnil A."/>
            <person name="Travers M.-A."/>
        </authorList>
    </citation>
    <scope>NUCLEOTIDE SEQUENCE [LARGE SCALE GENOMIC DNA]</scope>
    <source>
        <strain evidence="2 3">U17</strain>
    </source>
</reference>
<keyword evidence="1" id="KW-0802">TPR repeat</keyword>
<dbReference type="EMBL" id="CP118711">
    <property type="protein sequence ID" value="WGK84797.1"/>
    <property type="molecule type" value="Genomic_DNA"/>
</dbReference>
<sequence>MNINKSNYIVGLLISQLLYGCASPQKNSDFNEALYSGKPIDTLTSEAMPLNEKEAIMRGDLALQNNNVDLALYEYIRSLTFPQTQFKDKTLYNIGQIHNSKGNQELAERAYLLALDDNANNIKVLEQLGMIYMKSGSVESGSTYFYRALNADQVRLNSGKSISANQELTVEEVSALSIDNYSPAKAYMGIGILADIKMHHKLAQAFYNKVLQIEPKSVDALLNTGYSYYMAGDYKTAQRFTVLALEKEPDNEKAQNNLALIYLAKGEETRAVNVFMRHMDAAEALNNVGYFLILQGESEKAIPYLQQAINKKASYYAIANQNLERALAEVRAKTDNKPTE</sequence>
<feature type="repeat" description="TPR" evidence="1">
    <location>
        <begin position="218"/>
        <end position="251"/>
    </location>
</feature>
<dbReference type="Gene3D" id="1.25.40.10">
    <property type="entry name" value="Tetratricopeptide repeat domain"/>
    <property type="match status" value="2"/>
</dbReference>
<dbReference type="PROSITE" id="PS51257">
    <property type="entry name" value="PROKAR_LIPOPROTEIN"/>
    <property type="match status" value="1"/>
</dbReference>
<dbReference type="AlphaFoldDB" id="A0ABD7YIB6"/>
<dbReference type="PROSITE" id="PS50005">
    <property type="entry name" value="TPR"/>
    <property type="match status" value="3"/>
</dbReference>
<dbReference type="Pfam" id="PF13181">
    <property type="entry name" value="TPR_8"/>
    <property type="match status" value="2"/>
</dbReference>
<dbReference type="PANTHER" id="PTHR44177">
    <property type="entry name" value="TETRATRICOPEPTIDE REPEAT PROTEIN 8"/>
    <property type="match status" value="1"/>
</dbReference>